<dbReference type="InterPro" id="IPR037151">
    <property type="entry name" value="AlkB-like_sf"/>
</dbReference>
<comment type="cofactor">
    <cofactor evidence="5">
        <name>Fe(2+)</name>
        <dbReference type="ChEBI" id="CHEBI:29033"/>
    </cofactor>
    <text evidence="5">Binds 1 Fe(2+) ion per subunit.</text>
</comment>
<sequence length="281" mass="29904">MTGELFGRPRTQLAPGAVLIPDWLDAAEQRELVTACRRWARPPAGLRTVRLPGGAQMSVRQLCLGWHWGVVSRCPTCGAARKAAADCPQHWFPYAYTRRVHDGDGAPVKPFPALLDTLARRAVAEAYGDAGTCRDAEAYGEEGVAGAGSAVAGVVGYAPDVALVNHYAAGARMGLHQDREERIDAPVVSLSLGDSCVFRFGNCRTRNGPWTDIELRSGDLLVFGGPARYAYHGVLRTLPGTADPELRLGEPGPALSGRLNITVRQSGLSGAPETPRKPASA</sequence>
<dbReference type="SUPFAM" id="SSF51197">
    <property type="entry name" value="Clavaminate synthase-like"/>
    <property type="match status" value="1"/>
</dbReference>
<dbReference type="GO" id="GO:0035513">
    <property type="term" value="P:oxidative RNA demethylation"/>
    <property type="evidence" value="ECO:0007669"/>
    <property type="project" value="TreeGrafter"/>
</dbReference>
<evidence type="ECO:0000259" key="6">
    <source>
        <dbReference type="PROSITE" id="PS51471"/>
    </source>
</evidence>
<dbReference type="PROSITE" id="PS51471">
    <property type="entry name" value="FE2OG_OXY"/>
    <property type="match status" value="1"/>
</dbReference>
<dbReference type="Proteomes" id="UP000540506">
    <property type="component" value="Unassembled WGS sequence"/>
</dbReference>
<keyword evidence="7" id="KW-0489">Methyltransferase</keyword>
<dbReference type="InterPro" id="IPR005123">
    <property type="entry name" value="Oxoglu/Fe-dep_dioxygenase_dom"/>
</dbReference>
<keyword evidence="1 5" id="KW-0479">Metal-binding</keyword>
<name>A0A7W7R647_KITKI</name>
<feature type="domain" description="Fe2OG dioxygenase" evidence="6">
    <location>
        <begin position="158"/>
        <end position="267"/>
    </location>
</feature>
<dbReference type="RefSeq" id="WP_184938873.1">
    <property type="nucleotide sequence ID" value="NZ_JACHJV010000001.1"/>
</dbReference>
<dbReference type="InterPro" id="IPR027450">
    <property type="entry name" value="AlkB-like"/>
</dbReference>
<evidence type="ECO:0000256" key="5">
    <source>
        <dbReference type="PIRSR" id="PIRSR604574-2"/>
    </source>
</evidence>
<dbReference type="GO" id="GO:0035516">
    <property type="term" value="F:broad specificity oxidative DNA demethylase activity"/>
    <property type="evidence" value="ECO:0007669"/>
    <property type="project" value="UniProtKB-EC"/>
</dbReference>
<dbReference type="GO" id="GO:0008168">
    <property type="term" value="F:methyltransferase activity"/>
    <property type="evidence" value="ECO:0007669"/>
    <property type="project" value="UniProtKB-KW"/>
</dbReference>
<evidence type="ECO:0000256" key="1">
    <source>
        <dbReference type="ARBA" id="ARBA00022723"/>
    </source>
</evidence>
<reference evidence="7 8" key="1">
    <citation type="submission" date="2020-08" db="EMBL/GenBank/DDBJ databases">
        <title>Sequencing the genomes of 1000 actinobacteria strains.</title>
        <authorList>
            <person name="Klenk H.-P."/>
        </authorList>
    </citation>
    <scope>NUCLEOTIDE SEQUENCE [LARGE SCALE GENOMIC DNA]</scope>
    <source>
        <strain evidence="7 8">DSM 41654</strain>
    </source>
</reference>
<gene>
    <name evidence="7" type="ORF">FHR34_005100</name>
</gene>
<dbReference type="InterPro" id="IPR004574">
    <property type="entry name" value="Alkb"/>
</dbReference>
<dbReference type="GO" id="GO:0035515">
    <property type="term" value="F:oxidative RNA demethylase activity"/>
    <property type="evidence" value="ECO:0007669"/>
    <property type="project" value="TreeGrafter"/>
</dbReference>
<feature type="binding site" evidence="5">
    <location>
        <position position="176"/>
    </location>
    <ligand>
        <name>Fe cation</name>
        <dbReference type="ChEBI" id="CHEBI:24875"/>
        <note>catalytic</note>
    </ligand>
</feature>
<evidence type="ECO:0000313" key="8">
    <source>
        <dbReference type="Proteomes" id="UP000540506"/>
    </source>
</evidence>
<organism evidence="7 8">
    <name type="scientific">Kitasatospora kifunensis</name>
    <name type="common">Streptomyces kifunensis</name>
    <dbReference type="NCBI Taxonomy" id="58351"/>
    <lineage>
        <taxon>Bacteria</taxon>
        <taxon>Bacillati</taxon>
        <taxon>Actinomycetota</taxon>
        <taxon>Actinomycetes</taxon>
        <taxon>Kitasatosporales</taxon>
        <taxon>Streptomycetaceae</taxon>
        <taxon>Kitasatospora</taxon>
    </lineage>
</organism>
<dbReference type="GO" id="GO:0032259">
    <property type="term" value="P:methylation"/>
    <property type="evidence" value="ECO:0007669"/>
    <property type="project" value="UniProtKB-KW"/>
</dbReference>
<evidence type="ECO:0000256" key="2">
    <source>
        <dbReference type="ARBA" id="ARBA00022964"/>
    </source>
</evidence>
<keyword evidence="2" id="KW-0223">Dioxygenase</keyword>
<evidence type="ECO:0000256" key="4">
    <source>
        <dbReference type="ARBA" id="ARBA00023004"/>
    </source>
</evidence>
<dbReference type="Gene3D" id="2.60.120.590">
    <property type="entry name" value="Alpha-ketoglutarate-dependent dioxygenase AlkB-like"/>
    <property type="match status" value="1"/>
</dbReference>
<feature type="binding site" evidence="5">
    <location>
        <position position="232"/>
    </location>
    <ligand>
        <name>Fe cation</name>
        <dbReference type="ChEBI" id="CHEBI:24875"/>
        <note>catalytic</note>
    </ligand>
</feature>
<keyword evidence="8" id="KW-1185">Reference proteome</keyword>
<comment type="caution">
    <text evidence="7">The sequence shown here is derived from an EMBL/GenBank/DDBJ whole genome shotgun (WGS) entry which is preliminary data.</text>
</comment>
<keyword evidence="7" id="KW-0808">Transferase</keyword>
<dbReference type="AlphaFoldDB" id="A0A7W7R647"/>
<keyword evidence="4 5" id="KW-0408">Iron</keyword>
<accession>A0A7W7R647</accession>
<dbReference type="Pfam" id="PF13532">
    <property type="entry name" value="2OG-FeII_Oxy_2"/>
    <property type="match status" value="1"/>
</dbReference>
<dbReference type="GO" id="GO:0005737">
    <property type="term" value="C:cytoplasm"/>
    <property type="evidence" value="ECO:0007669"/>
    <property type="project" value="TreeGrafter"/>
</dbReference>
<evidence type="ECO:0000313" key="7">
    <source>
        <dbReference type="EMBL" id="MBB4926107.1"/>
    </source>
</evidence>
<dbReference type="EC" id="1.14.11.33" evidence="7"/>
<dbReference type="PANTHER" id="PTHR16557:SF2">
    <property type="entry name" value="NUCLEIC ACID DIOXYGENASE ALKBH1"/>
    <property type="match status" value="1"/>
</dbReference>
<proteinExistence type="predicted"/>
<dbReference type="EMBL" id="JACHJV010000001">
    <property type="protein sequence ID" value="MBB4926107.1"/>
    <property type="molecule type" value="Genomic_DNA"/>
</dbReference>
<feature type="binding site" evidence="5">
    <location>
        <position position="178"/>
    </location>
    <ligand>
        <name>Fe cation</name>
        <dbReference type="ChEBI" id="CHEBI:24875"/>
        <note>catalytic</note>
    </ligand>
</feature>
<protein>
    <submittedName>
        <fullName evidence="7">Alkylated DNA repair protein (DNA oxidative demethylase)</fullName>
        <ecNumber evidence="7">1.14.11.33</ecNumber>
    </submittedName>
</protein>
<dbReference type="GO" id="GO:0008198">
    <property type="term" value="F:ferrous iron binding"/>
    <property type="evidence" value="ECO:0007669"/>
    <property type="project" value="TreeGrafter"/>
</dbReference>
<evidence type="ECO:0000256" key="3">
    <source>
        <dbReference type="ARBA" id="ARBA00023002"/>
    </source>
</evidence>
<dbReference type="PANTHER" id="PTHR16557">
    <property type="entry name" value="ALKYLATED DNA REPAIR PROTEIN ALKB-RELATED"/>
    <property type="match status" value="1"/>
</dbReference>
<keyword evidence="3 7" id="KW-0560">Oxidoreductase</keyword>